<evidence type="ECO:0000259" key="3">
    <source>
        <dbReference type="PROSITE" id="PS50157"/>
    </source>
</evidence>
<dbReference type="PROSITE" id="PS00028">
    <property type="entry name" value="ZINC_FINGER_C2H2_1"/>
    <property type="match status" value="3"/>
</dbReference>
<feature type="compositionally biased region" description="Pro residues" evidence="2">
    <location>
        <begin position="31"/>
        <end position="52"/>
    </location>
</feature>
<dbReference type="Gene3D" id="3.30.160.60">
    <property type="entry name" value="Classic Zinc Finger"/>
    <property type="match status" value="1"/>
</dbReference>
<dbReference type="InterPro" id="IPR013087">
    <property type="entry name" value="Znf_C2H2_type"/>
</dbReference>
<comment type="caution">
    <text evidence="4">The sequence shown here is derived from an EMBL/GenBank/DDBJ whole genome shotgun (WGS) entry which is preliminary data.</text>
</comment>
<keyword evidence="1" id="KW-0863">Zinc-finger</keyword>
<protein>
    <recommendedName>
        <fullName evidence="3">C2H2-type domain-containing protein</fullName>
    </recommendedName>
</protein>
<keyword evidence="1" id="KW-0479">Metal-binding</keyword>
<accession>A0AAP0I0A4</accession>
<feature type="compositionally biased region" description="Acidic residues" evidence="2">
    <location>
        <begin position="219"/>
        <end position="239"/>
    </location>
</feature>
<dbReference type="SUPFAM" id="SSF57667">
    <property type="entry name" value="beta-beta-alpha zinc fingers"/>
    <property type="match status" value="1"/>
</dbReference>
<organism evidence="4 5">
    <name type="scientific">Stephania japonica</name>
    <dbReference type="NCBI Taxonomy" id="461633"/>
    <lineage>
        <taxon>Eukaryota</taxon>
        <taxon>Viridiplantae</taxon>
        <taxon>Streptophyta</taxon>
        <taxon>Embryophyta</taxon>
        <taxon>Tracheophyta</taxon>
        <taxon>Spermatophyta</taxon>
        <taxon>Magnoliopsida</taxon>
        <taxon>Ranunculales</taxon>
        <taxon>Menispermaceae</taxon>
        <taxon>Menispermoideae</taxon>
        <taxon>Cissampelideae</taxon>
        <taxon>Stephania</taxon>
    </lineage>
</organism>
<feature type="domain" description="C2H2-type" evidence="3">
    <location>
        <begin position="255"/>
        <end position="282"/>
    </location>
</feature>
<feature type="domain" description="C2H2-type" evidence="3">
    <location>
        <begin position="4"/>
        <end position="26"/>
    </location>
</feature>
<dbReference type="Proteomes" id="UP001417504">
    <property type="component" value="Unassembled WGS sequence"/>
</dbReference>
<feature type="compositionally biased region" description="Basic residues" evidence="2">
    <location>
        <begin position="122"/>
        <end position="132"/>
    </location>
</feature>
<feature type="region of interest" description="Disordered" evidence="2">
    <location>
        <begin position="216"/>
        <end position="251"/>
    </location>
</feature>
<name>A0AAP0I0A4_9MAGN</name>
<dbReference type="EMBL" id="JBBNAE010000008">
    <property type="protein sequence ID" value="KAK9102990.1"/>
    <property type="molecule type" value="Genomic_DNA"/>
</dbReference>
<feature type="region of interest" description="Disordered" evidence="2">
    <location>
        <begin position="108"/>
        <end position="175"/>
    </location>
</feature>
<evidence type="ECO:0000256" key="2">
    <source>
        <dbReference type="SAM" id="MobiDB-lite"/>
    </source>
</evidence>
<dbReference type="GO" id="GO:0006355">
    <property type="term" value="P:regulation of DNA-templated transcription"/>
    <property type="evidence" value="ECO:0007669"/>
    <property type="project" value="InterPro"/>
</dbReference>
<evidence type="ECO:0000256" key="1">
    <source>
        <dbReference type="PROSITE-ProRule" id="PRU00042"/>
    </source>
</evidence>
<dbReference type="InterPro" id="IPR036236">
    <property type="entry name" value="Znf_C2H2_sf"/>
</dbReference>
<dbReference type="PANTHER" id="PTHR46326:SF2">
    <property type="entry name" value="ZINC FINGER PROTEIN ZAT1-RELATED"/>
    <property type="match status" value="1"/>
</dbReference>
<keyword evidence="1" id="KW-0862">Zinc</keyword>
<keyword evidence="5" id="KW-1185">Reference proteome</keyword>
<feature type="compositionally biased region" description="Low complexity" evidence="2">
    <location>
        <begin position="56"/>
        <end position="67"/>
    </location>
</feature>
<gene>
    <name evidence="4" type="ORF">Sjap_020244</name>
</gene>
<feature type="domain" description="C2H2-type" evidence="3">
    <location>
        <begin position="319"/>
        <end position="346"/>
    </location>
</feature>
<proteinExistence type="predicted"/>
<feature type="region of interest" description="Disordered" evidence="2">
    <location>
        <begin position="27"/>
        <end position="86"/>
    </location>
</feature>
<dbReference type="GO" id="GO:0008270">
    <property type="term" value="F:zinc ion binding"/>
    <property type="evidence" value="ECO:0007669"/>
    <property type="project" value="UniProtKB-KW"/>
</dbReference>
<reference evidence="4 5" key="1">
    <citation type="submission" date="2024-01" db="EMBL/GenBank/DDBJ databases">
        <title>Genome assemblies of Stephania.</title>
        <authorList>
            <person name="Yang L."/>
        </authorList>
    </citation>
    <scope>NUCLEOTIDE SEQUENCE [LARGE SCALE GENOMIC DNA]</scope>
    <source>
        <strain evidence="4">QJT</strain>
        <tissue evidence="4">Leaf</tissue>
    </source>
</reference>
<sequence length="400" mass="44097">MERRTCKLCFKSFSNGRALGGHMRSHMAALQPPPAPAPAPAPEQPPPPPPPRHTIESASSSSTSSSSSEEEMKAEMLQSYGLRENPKKSFRLVDPEFSFVDAAGSVVVQDRESETESNSKNPSRRRSKRTRKSGAVPPPLFLHHHHHHQLRHQQSEQEEEQQHEEKKKKPKLVGIHKGDLIVEAEPVSSVSDTTPEEDVARCLMMLSRGVWARKSELDTPIDETDDDDEEEEEDEEDGGGGEIKLGGGNKSKAKYQCGTCKKVFRSYQALGGHRASHKKIRCTVSSSSTVVAQAHRDTRQVENQNPGNADMGREDRRVHECPVCFRVFGSGQALGGHKRSHLSASATTTIISLTTHRANNLTKFADNLIDLNLPAPIEDDDASQIELSAVSDAEFVDPIK</sequence>
<evidence type="ECO:0000313" key="5">
    <source>
        <dbReference type="Proteomes" id="UP001417504"/>
    </source>
</evidence>
<dbReference type="PANTHER" id="PTHR46326">
    <property type="entry name" value="ZINC FINGER PROTEIN ZAT1-RELATED"/>
    <property type="match status" value="1"/>
</dbReference>
<dbReference type="InterPro" id="IPR044303">
    <property type="entry name" value="ZAT1/4/9"/>
</dbReference>
<feature type="compositionally biased region" description="Gly residues" evidence="2">
    <location>
        <begin position="240"/>
        <end position="249"/>
    </location>
</feature>
<dbReference type="SMART" id="SM00355">
    <property type="entry name" value="ZnF_C2H2"/>
    <property type="match status" value="3"/>
</dbReference>
<dbReference type="PROSITE" id="PS50157">
    <property type="entry name" value="ZINC_FINGER_C2H2_2"/>
    <property type="match status" value="3"/>
</dbReference>
<evidence type="ECO:0000313" key="4">
    <source>
        <dbReference type="EMBL" id="KAK9102990.1"/>
    </source>
</evidence>
<dbReference type="Pfam" id="PF13912">
    <property type="entry name" value="zf-C2H2_6"/>
    <property type="match status" value="3"/>
</dbReference>
<feature type="compositionally biased region" description="Basic residues" evidence="2">
    <location>
        <begin position="142"/>
        <end position="151"/>
    </location>
</feature>
<dbReference type="AlphaFoldDB" id="A0AAP0I0A4"/>